<sequence>MQQIVQLDATLSALLIPPGLCAQSMVLFEPLQSDPELGREWTESEALFLRWWGTVKRLRDSLFLLFESVIVADLDFCNTAHVEQGMWKSVFYTVLESLRSWVENPQSTQLIPKLEKNPETIKLLQSQLVNLIQKICLSEVIDSGSNQLASLLERIQSIHHIQLGPLLSDGRPPPETKSRTRRLVYLSAQKLMLFLGDLARYRETLVGERNFGKARK</sequence>
<dbReference type="WBParaSite" id="SCUD_0000344601-mRNA-1">
    <property type="protein sequence ID" value="SCUD_0000344601-mRNA-1"/>
    <property type="gene ID" value="SCUD_0000344601"/>
</dbReference>
<name>A0A183JL65_9TREM</name>
<gene>
    <name evidence="2" type="ORF">SCUD_LOCUS3446</name>
</gene>
<dbReference type="Proteomes" id="UP000279833">
    <property type="component" value="Unassembled WGS sequence"/>
</dbReference>
<evidence type="ECO:0000313" key="2">
    <source>
        <dbReference type="EMBL" id="VDO81962.1"/>
    </source>
</evidence>
<dbReference type="Pfam" id="PF10374">
    <property type="entry name" value="EST1"/>
    <property type="match status" value="1"/>
</dbReference>
<dbReference type="InterPro" id="IPR019458">
    <property type="entry name" value="Est1-like_N"/>
</dbReference>
<accession>A0A183JL65</accession>
<dbReference type="InterPro" id="IPR045153">
    <property type="entry name" value="Est1/Ebs1-like"/>
</dbReference>
<dbReference type="InterPro" id="IPR011990">
    <property type="entry name" value="TPR-like_helical_dom_sf"/>
</dbReference>
<dbReference type="PANTHER" id="PTHR15696">
    <property type="entry name" value="SMG-7 SUPPRESSOR WITH MORPHOLOGICAL EFFECT ON GENITALIA PROTEIN 7"/>
    <property type="match status" value="1"/>
</dbReference>
<dbReference type="Gene3D" id="1.25.40.10">
    <property type="entry name" value="Tetratricopeptide repeat domain"/>
    <property type="match status" value="1"/>
</dbReference>
<dbReference type="GO" id="GO:0005697">
    <property type="term" value="C:telomerase holoenzyme complex"/>
    <property type="evidence" value="ECO:0007669"/>
    <property type="project" value="TreeGrafter"/>
</dbReference>
<dbReference type="AlphaFoldDB" id="A0A183JL65"/>
<dbReference type="STRING" id="6186.A0A183JL65"/>
<organism evidence="4">
    <name type="scientific">Schistosoma curassoni</name>
    <dbReference type="NCBI Taxonomy" id="6186"/>
    <lineage>
        <taxon>Eukaryota</taxon>
        <taxon>Metazoa</taxon>
        <taxon>Spiralia</taxon>
        <taxon>Lophotrochozoa</taxon>
        <taxon>Platyhelminthes</taxon>
        <taxon>Trematoda</taxon>
        <taxon>Digenea</taxon>
        <taxon>Strigeidida</taxon>
        <taxon>Schistosomatoidea</taxon>
        <taxon>Schistosomatidae</taxon>
        <taxon>Schistosoma</taxon>
    </lineage>
</organism>
<protein>
    <submittedName>
        <fullName evidence="4">EST1 domain-containing protein</fullName>
    </submittedName>
</protein>
<dbReference type="GO" id="GO:0000184">
    <property type="term" value="P:nuclear-transcribed mRNA catabolic process, nonsense-mediated decay"/>
    <property type="evidence" value="ECO:0007669"/>
    <property type="project" value="TreeGrafter"/>
</dbReference>
<dbReference type="SUPFAM" id="SSF48452">
    <property type="entry name" value="TPR-like"/>
    <property type="match status" value="1"/>
</dbReference>
<feature type="domain" description="Telomerase activating protein Est1-like N-terminal" evidence="1">
    <location>
        <begin position="82"/>
        <end position="204"/>
    </location>
</feature>
<evidence type="ECO:0000313" key="4">
    <source>
        <dbReference type="WBParaSite" id="SCUD_0000344601-mRNA-1"/>
    </source>
</evidence>
<reference evidence="4" key="1">
    <citation type="submission" date="2016-06" db="UniProtKB">
        <authorList>
            <consortium name="WormBaseParasite"/>
        </authorList>
    </citation>
    <scope>IDENTIFICATION</scope>
</reference>
<keyword evidence="3" id="KW-1185">Reference proteome</keyword>
<proteinExistence type="predicted"/>
<evidence type="ECO:0000259" key="1">
    <source>
        <dbReference type="Pfam" id="PF10374"/>
    </source>
</evidence>
<dbReference type="GO" id="GO:0042162">
    <property type="term" value="F:telomeric DNA binding"/>
    <property type="evidence" value="ECO:0007669"/>
    <property type="project" value="TreeGrafter"/>
</dbReference>
<reference evidence="2 3" key="2">
    <citation type="submission" date="2018-11" db="EMBL/GenBank/DDBJ databases">
        <authorList>
            <consortium name="Pathogen Informatics"/>
        </authorList>
    </citation>
    <scope>NUCLEOTIDE SEQUENCE [LARGE SCALE GENOMIC DNA]</scope>
    <source>
        <strain evidence="2">Dakar</strain>
        <strain evidence="3">Dakar, Senegal</strain>
    </source>
</reference>
<dbReference type="PANTHER" id="PTHR15696:SF0">
    <property type="entry name" value="TELOMERASE-BINDING PROTEIN EST1A"/>
    <property type="match status" value="1"/>
</dbReference>
<evidence type="ECO:0000313" key="3">
    <source>
        <dbReference type="Proteomes" id="UP000279833"/>
    </source>
</evidence>
<dbReference type="EMBL" id="UZAK01003914">
    <property type="protein sequence ID" value="VDO81962.1"/>
    <property type="molecule type" value="Genomic_DNA"/>
</dbReference>
<dbReference type="GO" id="GO:0070034">
    <property type="term" value="F:telomerase RNA binding"/>
    <property type="evidence" value="ECO:0007669"/>
    <property type="project" value="TreeGrafter"/>
</dbReference>